<evidence type="ECO:0000259" key="4">
    <source>
        <dbReference type="Pfam" id="PF25967"/>
    </source>
</evidence>
<evidence type="ECO:0000256" key="3">
    <source>
        <dbReference type="SAM" id="Phobius"/>
    </source>
</evidence>
<gene>
    <name evidence="5" type="ORF">CK498_05345</name>
</gene>
<reference evidence="5 6" key="1">
    <citation type="submission" date="2017-08" db="EMBL/GenBank/DDBJ databases">
        <title>Halomonas alkalisoli sp. nov., isolated from saline alkaline soil.</title>
        <authorList>
            <person name="Wang D."/>
            <person name="Zhang G."/>
        </authorList>
    </citation>
    <scope>NUCLEOTIDE SEQUENCE [LARGE SCALE GENOMIC DNA]</scope>
    <source>
        <strain evidence="5 6">WRN001</strain>
    </source>
</reference>
<name>A0A2A2F0T1_9GAMM</name>
<dbReference type="OrthoDB" id="9781888at2"/>
<comment type="caution">
    <text evidence="5">The sequence shown here is derived from an EMBL/GenBank/DDBJ whole genome shotgun (WGS) entry which is preliminary data.</text>
</comment>
<dbReference type="GO" id="GO:0015562">
    <property type="term" value="F:efflux transmembrane transporter activity"/>
    <property type="evidence" value="ECO:0007669"/>
    <property type="project" value="TreeGrafter"/>
</dbReference>
<dbReference type="Gene3D" id="2.40.30.170">
    <property type="match status" value="1"/>
</dbReference>
<evidence type="ECO:0000313" key="6">
    <source>
        <dbReference type="Proteomes" id="UP000217771"/>
    </source>
</evidence>
<dbReference type="Proteomes" id="UP000217771">
    <property type="component" value="Unassembled WGS sequence"/>
</dbReference>
<dbReference type="Pfam" id="PF25967">
    <property type="entry name" value="RND-MFP_C"/>
    <property type="match status" value="1"/>
</dbReference>
<protein>
    <submittedName>
        <fullName evidence="5">Efflux transporter periplasmic adaptor subunit</fullName>
    </submittedName>
</protein>
<dbReference type="GO" id="GO:1990281">
    <property type="term" value="C:efflux pump complex"/>
    <property type="evidence" value="ECO:0007669"/>
    <property type="project" value="TreeGrafter"/>
</dbReference>
<evidence type="ECO:0000256" key="1">
    <source>
        <dbReference type="ARBA" id="ARBA00009477"/>
    </source>
</evidence>
<dbReference type="InterPro" id="IPR006143">
    <property type="entry name" value="RND_pump_MFP"/>
</dbReference>
<feature type="transmembrane region" description="Helical" evidence="3">
    <location>
        <begin position="22"/>
        <end position="44"/>
    </location>
</feature>
<dbReference type="SUPFAM" id="SSF111369">
    <property type="entry name" value="HlyD-like secretion proteins"/>
    <property type="match status" value="1"/>
</dbReference>
<keyword evidence="3" id="KW-1133">Transmembrane helix</keyword>
<dbReference type="PANTHER" id="PTHR30469">
    <property type="entry name" value="MULTIDRUG RESISTANCE PROTEIN MDTA"/>
    <property type="match status" value="1"/>
</dbReference>
<accession>A0A2A2F0T1</accession>
<dbReference type="RefSeq" id="WP_095619828.1">
    <property type="nucleotide sequence ID" value="NZ_NSKB01000002.1"/>
</dbReference>
<proteinExistence type="inferred from homology"/>
<dbReference type="Gene3D" id="2.40.50.100">
    <property type="match status" value="1"/>
</dbReference>
<dbReference type="InterPro" id="IPR058627">
    <property type="entry name" value="MdtA-like_C"/>
</dbReference>
<dbReference type="NCBIfam" id="TIGR01730">
    <property type="entry name" value="RND_mfp"/>
    <property type="match status" value="1"/>
</dbReference>
<evidence type="ECO:0000256" key="2">
    <source>
        <dbReference type="SAM" id="Coils"/>
    </source>
</evidence>
<feature type="domain" description="Multidrug resistance protein MdtA-like C-terminal permuted SH3" evidence="4">
    <location>
        <begin position="347"/>
        <end position="392"/>
    </location>
</feature>
<comment type="similarity">
    <text evidence="1">Belongs to the membrane fusion protein (MFP) (TC 8.A.1) family.</text>
</comment>
<evidence type="ECO:0000313" key="5">
    <source>
        <dbReference type="EMBL" id="PAU78153.1"/>
    </source>
</evidence>
<organism evidence="5 6">
    <name type="scientific">Halomonas salipaludis</name>
    <dbReference type="NCBI Taxonomy" id="2032625"/>
    <lineage>
        <taxon>Bacteria</taxon>
        <taxon>Pseudomonadati</taxon>
        <taxon>Pseudomonadota</taxon>
        <taxon>Gammaproteobacteria</taxon>
        <taxon>Oceanospirillales</taxon>
        <taxon>Halomonadaceae</taxon>
        <taxon>Halomonas</taxon>
    </lineage>
</organism>
<dbReference type="Gene3D" id="2.40.420.20">
    <property type="match status" value="1"/>
</dbReference>
<dbReference type="Gene3D" id="1.10.287.470">
    <property type="entry name" value="Helix hairpin bin"/>
    <property type="match status" value="1"/>
</dbReference>
<sequence>MPVTSVRTALPRRAHAHQRGRVRLGAVAALLVLTVGLGVAYWLISQPPRVERRPPPEVPPPVVDVIEVIRGPAAPQIHGYGRVQAERETHLSSRVAGRLESFAPGVIPGRVVEAGEPLLSIDDRDYRLALRAAEADLARAQAELASERGEQLRAQSEYQSFGRELPAERRALVLREPQLRAAEAGVAAAQVALEQAELDLARTQLTSPYRAMIQERLVGSGSEISAGTELLHLVDVAHFWVQLSLPGEALAWIDAGQANGAAASGAEVHLTSRGWPAGAERHGRILSVLPALDEGGLQTQLLVQVDDPLALDSDGPALRLGDLLRAEVIASPRDDLFALPAQALRPGDEVWRLDDEDRLRRARVEVLHRGEDQVLISTGLEAGERIVVSNLGQPRDGMRLRPRTLGSTELAALLDSAAEDES</sequence>
<keyword evidence="3" id="KW-0812">Transmembrane</keyword>
<keyword evidence="6" id="KW-1185">Reference proteome</keyword>
<feature type="coiled-coil region" evidence="2">
    <location>
        <begin position="123"/>
        <end position="206"/>
    </location>
</feature>
<keyword evidence="3" id="KW-0472">Membrane</keyword>
<keyword evidence="2" id="KW-0175">Coiled coil</keyword>
<dbReference type="AlphaFoldDB" id="A0A2A2F0T1"/>
<dbReference type="EMBL" id="NSKB01000002">
    <property type="protein sequence ID" value="PAU78153.1"/>
    <property type="molecule type" value="Genomic_DNA"/>
</dbReference>